<evidence type="ECO:0000313" key="2">
    <source>
        <dbReference type="Proteomes" id="UP000189661"/>
    </source>
</evidence>
<gene>
    <name evidence="1" type="ORF">AJGP001_16345</name>
</gene>
<proteinExistence type="predicted"/>
<protein>
    <submittedName>
        <fullName evidence="1">Uncharacterized protein</fullName>
    </submittedName>
</protein>
<dbReference type="Proteomes" id="UP000189661">
    <property type="component" value="Chromosome"/>
</dbReference>
<keyword evidence="2" id="KW-1185">Reference proteome</keyword>
<evidence type="ECO:0000313" key="1">
    <source>
        <dbReference type="EMBL" id="AQU80761.1"/>
    </source>
</evidence>
<name>A0ABN4XM32_9BACL</name>
<dbReference type="EMBL" id="CP019401">
    <property type="protein sequence ID" value="AQU80761.1"/>
    <property type="molecule type" value="Genomic_DNA"/>
</dbReference>
<reference evidence="1 2" key="1">
    <citation type="submission" date="2017-01" db="EMBL/GenBank/DDBJ databases">
        <title>Planococcus faecalis genome complete sequence.</title>
        <authorList>
            <person name="Lee P.C."/>
        </authorList>
    </citation>
    <scope>NUCLEOTIDE SEQUENCE [LARGE SCALE GENOMIC DNA]</scope>
    <source>
        <strain evidence="1 2">AJ003</strain>
    </source>
</reference>
<sequence>MNSQVGEPAKGSLSVKNDHEKYDILRKYQRNIISQQQQNNGYFYALNKVKILMVMDLRTIKTINVL</sequence>
<organism evidence="1 2">
    <name type="scientific">Planococcus faecalis</name>
    <dbReference type="NCBI Taxonomy" id="1598147"/>
    <lineage>
        <taxon>Bacteria</taxon>
        <taxon>Bacillati</taxon>
        <taxon>Bacillota</taxon>
        <taxon>Bacilli</taxon>
        <taxon>Bacillales</taxon>
        <taxon>Caryophanaceae</taxon>
        <taxon>Planococcus</taxon>
    </lineage>
</organism>
<accession>A0ABN4XM32</accession>